<dbReference type="InterPro" id="IPR057258">
    <property type="entry name" value="Ribosomal_uS3"/>
</dbReference>
<evidence type="ECO:0000256" key="7">
    <source>
        <dbReference type="ARBA" id="ARBA00035257"/>
    </source>
</evidence>
<dbReference type="InterPro" id="IPR015946">
    <property type="entry name" value="KH_dom-like_a/b"/>
</dbReference>
<name>A0A2M6WYU2_9BACT</name>
<evidence type="ECO:0000313" key="11">
    <source>
        <dbReference type="Proteomes" id="UP000230731"/>
    </source>
</evidence>
<dbReference type="Gene3D" id="3.30.300.20">
    <property type="match status" value="1"/>
</dbReference>
<dbReference type="Gene3D" id="3.30.1140.32">
    <property type="entry name" value="Ribosomal protein S3, C-terminal domain"/>
    <property type="match status" value="1"/>
</dbReference>
<dbReference type="PANTHER" id="PTHR11760:SF19">
    <property type="entry name" value="SMALL RIBOSOMAL SUBUNIT PROTEIN US3C"/>
    <property type="match status" value="1"/>
</dbReference>
<evidence type="ECO:0000259" key="9">
    <source>
        <dbReference type="PROSITE" id="PS50823"/>
    </source>
</evidence>
<dbReference type="InterPro" id="IPR004087">
    <property type="entry name" value="KH_dom"/>
</dbReference>
<sequence>MGRKTNPIIIRSGSMLRVWEGKWFATRRRDFRRQLIEDLFIRRYFATKHRLTSISRLDIERNQHEIILHISTSRPAVVIGRGGSGIEQIQKDLKRLLRLRGRMRINVQEVRNPDTDAAAVATQVVEQLERRLPYRRILKQSVSRSMQAGALGARVMVAGRLNGSEIARREWLAEGNVPLHTFRADISYAQRTALTTYGTIGVKVWINRGDLFKEEKQAPVAVPRKVVRRPEKKRTLAEAAKESISVRELSTAGSVDTSENDE</sequence>
<evidence type="ECO:0000256" key="3">
    <source>
        <dbReference type="ARBA" id="ARBA00022884"/>
    </source>
</evidence>
<keyword evidence="2 8" id="KW-0699">rRNA-binding</keyword>
<evidence type="ECO:0000313" key="10">
    <source>
        <dbReference type="EMBL" id="PIT97949.1"/>
    </source>
</evidence>
<accession>A0A2M6WYU2</accession>
<dbReference type="GO" id="GO:0006412">
    <property type="term" value="P:translation"/>
    <property type="evidence" value="ECO:0007669"/>
    <property type="project" value="UniProtKB-UniRule"/>
</dbReference>
<dbReference type="InterPro" id="IPR005704">
    <property type="entry name" value="Ribosomal_uS3_bac-typ"/>
</dbReference>
<dbReference type="Proteomes" id="UP000230731">
    <property type="component" value="Unassembled WGS sequence"/>
</dbReference>
<evidence type="ECO:0000256" key="1">
    <source>
        <dbReference type="ARBA" id="ARBA00010761"/>
    </source>
</evidence>
<keyword evidence="5 8" id="KW-0687">Ribonucleoprotein</keyword>
<dbReference type="InterPro" id="IPR036419">
    <property type="entry name" value="Ribosomal_S3_C_sf"/>
</dbReference>
<dbReference type="EMBL" id="PEZP01000039">
    <property type="protein sequence ID" value="PIT97949.1"/>
    <property type="molecule type" value="Genomic_DNA"/>
</dbReference>
<dbReference type="SMART" id="SM00322">
    <property type="entry name" value="KH"/>
    <property type="match status" value="1"/>
</dbReference>
<organism evidence="10 11">
    <name type="scientific">Candidatus Andersenbacteria bacterium CG10_big_fil_rev_8_21_14_0_10_54_11</name>
    <dbReference type="NCBI Taxonomy" id="1974485"/>
    <lineage>
        <taxon>Bacteria</taxon>
        <taxon>Candidatus Anderseniibacteriota</taxon>
    </lineage>
</organism>
<evidence type="ECO:0000256" key="2">
    <source>
        <dbReference type="ARBA" id="ARBA00022730"/>
    </source>
</evidence>
<evidence type="ECO:0000256" key="8">
    <source>
        <dbReference type="HAMAP-Rule" id="MF_01309"/>
    </source>
</evidence>
<dbReference type="PANTHER" id="PTHR11760">
    <property type="entry name" value="30S/40S RIBOSOMAL PROTEIN S3"/>
    <property type="match status" value="1"/>
</dbReference>
<dbReference type="GO" id="GO:0022627">
    <property type="term" value="C:cytosolic small ribosomal subunit"/>
    <property type="evidence" value="ECO:0007669"/>
    <property type="project" value="TreeGrafter"/>
</dbReference>
<evidence type="ECO:0000256" key="6">
    <source>
        <dbReference type="ARBA" id="ARBA00024998"/>
    </source>
</evidence>
<evidence type="ECO:0000256" key="4">
    <source>
        <dbReference type="ARBA" id="ARBA00022980"/>
    </source>
</evidence>
<dbReference type="InterPro" id="IPR004044">
    <property type="entry name" value="KH_dom_type_2"/>
</dbReference>
<dbReference type="InterPro" id="IPR001351">
    <property type="entry name" value="Ribosomal_uS3_C"/>
</dbReference>
<dbReference type="GO" id="GO:0003735">
    <property type="term" value="F:structural constituent of ribosome"/>
    <property type="evidence" value="ECO:0007669"/>
    <property type="project" value="InterPro"/>
</dbReference>
<dbReference type="FunFam" id="3.30.300.20:FF:000001">
    <property type="entry name" value="30S ribosomal protein S3"/>
    <property type="match status" value="1"/>
</dbReference>
<dbReference type="CDD" id="cd02412">
    <property type="entry name" value="KH-II_30S_S3"/>
    <property type="match status" value="1"/>
</dbReference>
<dbReference type="GO" id="GO:0003729">
    <property type="term" value="F:mRNA binding"/>
    <property type="evidence" value="ECO:0007669"/>
    <property type="project" value="UniProtKB-UniRule"/>
</dbReference>
<dbReference type="NCBIfam" id="TIGR01009">
    <property type="entry name" value="rpsC_bact"/>
    <property type="match status" value="1"/>
</dbReference>
<dbReference type="InterPro" id="IPR009019">
    <property type="entry name" value="KH_sf_prok-type"/>
</dbReference>
<proteinExistence type="inferred from homology"/>
<gene>
    <name evidence="8" type="primary">rpsC</name>
    <name evidence="10" type="ORF">COT71_03340</name>
</gene>
<comment type="function">
    <text evidence="6 8">Binds the lower part of the 30S subunit head. Binds mRNA in the 70S ribosome, positioning it for translation.</text>
</comment>
<dbReference type="GO" id="GO:0019843">
    <property type="term" value="F:rRNA binding"/>
    <property type="evidence" value="ECO:0007669"/>
    <property type="project" value="UniProtKB-UniRule"/>
</dbReference>
<keyword evidence="4 8" id="KW-0689">Ribosomal protein</keyword>
<comment type="similarity">
    <text evidence="1 8">Belongs to the universal ribosomal protein uS3 family.</text>
</comment>
<protein>
    <recommendedName>
        <fullName evidence="7 8">Small ribosomal subunit protein uS3</fullName>
    </recommendedName>
</protein>
<keyword evidence="3 8" id="KW-0694">RNA-binding</keyword>
<dbReference type="HAMAP" id="MF_01309_B">
    <property type="entry name" value="Ribosomal_uS3_B"/>
    <property type="match status" value="1"/>
</dbReference>
<evidence type="ECO:0000256" key="5">
    <source>
        <dbReference type="ARBA" id="ARBA00023274"/>
    </source>
</evidence>
<comment type="subunit">
    <text evidence="8">Part of the 30S ribosomal subunit. Forms a tight complex with proteins S10 and S14.</text>
</comment>
<reference evidence="11" key="1">
    <citation type="submission" date="2017-09" db="EMBL/GenBank/DDBJ databases">
        <title>Depth-based differentiation of microbial function through sediment-hosted aquifers and enrichment of novel symbionts in the deep terrestrial subsurface.</title>
        <authorList>
            <person name="Probst A.J."/>
            <person name="Ladd B."/>
            <person name="Jarett J.K."/>
            <person name="Geller-Mcgrath D.E."/>
            <person name="Sieber C.M.K."/>
            <person name="Emerson J.B."/>
            <person name="Anantharaman K."/>
            <person name="Thomas B.C."/>
            <person name="Malmstrom R."/>
            <person name="Stieglmeier M."/>
            <person name="Klingl A."/>
            <person name="Woyke T."/>
            <person name="Ryan C.M."/>
            <person name="Banfield J.F."/>
        </authorList>
    </citation>
    <scope>NUCLEOTIDE SEQUENCE [LARGE SCALE GENOMIC DNA]</scope>
</reference>
<comment type="caution">
    <text evidence="10">The sequence shown here is derived from an EMBL/GenBank/DDBJ whole genome shotgun (WGS) entry which is preliminary data.</text>
</comment>
<feature type="domain" description="KH type-2" evidence="9">
    <location>
        <begin position="41"/>
        <end position="111"/>
    </location>
</feature>
<dbReference type="PROSITE" id="PS50823">
    <property type="entry name" value="KH_TYPE_2"/>
    <property type="match status" value="1"/>
</dbReference>
<dbReference type="SUPFAM" id="SSF54821">
    <property type="entry name" value="Ribosomal protein S3 C-terminal domain"/>
    <property type="match status" value="1"/>
</dbReference>
<dbReference type="SUPFAM" id="SSF54814">
    <property type="entry name" value="Prokaryotic type KH domain (KH-domain type II)"/>
    <property type="match status" value="1"/>
</dbReference>
<dbReference type="AlphaFoldDB" id="A0A2M6WYU2"/>
<dbReference type="Pfam" id="PF07650">
    <property type="entry name" value="KH_2"/>
    <property type="match status" value="1"/>
</dbReference>
<dbReference type="Pfam" id="PF00189">
    <property type="entry name" value="Ribosomal_S3_C"/>
    <property type="match status" value="1"/>
</dbReference>